<dbReference type="KEGG" id="psl:Psta_4452"/>
<keyword evidence="3" id="KW-1185">Reference proteome</keyword>
<dbReference type="Proteomes" id="UP000001887">
    <property type="component" value="Chromosome"/>
</dbReference>
<proteinExistence type="predicted"/>
<gene>
    <name evidence="2" type="ordered locus">Psta_4452</name>
</gene>
<accession>D2R611</accession>
<sequence>MTMNTENAQKDQVTKAAATESEIPSQETRPTPPPGIQGAEIERWRTFEQDKLFPVTQAAFTTQRLAVYSYKIRIRSDNLPRTVFLGFDIDCEFPLLIVSATVWLKSPYIGNNVEWIEVIESHKRAGFATEFWHGLKEHLGGELTGTPVTESGHGFHSSLQEQKSPVSA</sequence>
<evidence type="ECO:0000313" key="3">
    <source>
        <dbReference type="Proteomes" id="UP000001887"/>
    </source>
</evidence>
<organism evidence="2 3">
    <name type="scientific">Pirellula staleyi (strain ATCC 27377 / DSM 6068 / ICPB 4128)</name>
    <name type="common">Pirella staleyi</name>
    <dbReference type="NCBI Taxonomy" id="530564"/>
    <lineage>
        <taxon>Bacteria</taxon>
        <taxon>Pseudomonadati</taxon>
        <taxon>Planctomycetota</taxon>
        <taxon>Planctomycetia</taxon>
        <taxon>Pirellulales</taxon>
        <taxon>Pirellulaceae</taxon>
        <taxon>Pirellula</taxon>
    </lineage>
</organism>
<dbReference type="AlphaFoldDB" id="D2R611"/>
<dbReference type="EMBL" id="CP001848">
    <property type="protein sequence ID" value="ADB19096.1"/>
    <property type="molecule type" value="Genomic_DNA"/>
</dbReference>
<evidence type="ECO:0000256" key="1">
    <source>
        <dbReference type="SAM" id="MobiDB-lite"/>
    </source>
</evidence>
<protein>
    <submittedName>
        <fullName evidence="2">Uncharacterized protein</fullName>
    </submittedName>
</protein>
<dbReference type="HOGENOM" id="CLU_1584968_0_0_0"/>
<reference evidence="2 3" key="1">
    <citation type="journal article" date="2009" name="Stand. Genomic Sci.">
        <title>Complete genome sequence of Pirellula staleyi type strain (ATCC 27377).</title>
        <authorList>
            <person name="Clum A."/>
            <person name="Tindall B.J."/>
            <person name="Sikorski J."/>
            <person name="Ivanova N."/>
            <person name="Mavrommatis K."/>
            <person name="Lucas S."/>
            <person name="Glavina del Rio T."/>
            <person name="Nolan M."/>
            <person name="Chen F."/>
            <person name="Tice H."/>
            <person name="Pitluck S."/>
            <person name="Cheng J.F."/>
            <person name="Chertkov O."/>
            <person name="Brettin T."/>
            <person name="Han C."/>
            <person name="Detter J.C."/>
            <person name="Kuske C."/>
            <person name="Bruce D."/>
            <person name="Goodwin L."/>
            <person name="Ovchinikova G."/>
            <person name="Pati A."/>
            <person name="Mikhailova N."/>
            <person name="Chen A."/>
            <person name="Palaniappan K."/>
            <person name="Land M."/>
            <person name="Hauser L."/>
            <person name="Chang Y.J."/>
            <person name="Jeffries C.D."/>
            <person name="Chain P."/>
            <person name="Rohde M."/>
            <person name="Goker M."/>
            <person name="Bristow J."/>
            <person name="Eisen J.A."/>
            <person name="Markowitz V."/>
            <person name="Hugenholtz P."/>
            <person name="Kyrpides N.C."/>
            <person name="Klenk H.P."/>
            <person name="Lapidus A."/>
        </authorList>
    </citation>
    <scope>NUCLEOTIDE SEQUENCE [LARGE SCALE GENOMIC DNA]</scope>
    <source>
        <strain evidence="3">ATCC 27377 / DSM 6068 / ICPB 4128</strain>
    </source>
</reference>
<evidence type="ECO:0000313" key="2">
    <source>
        <dbReference type="EMBL" id="ADB19096.1"/>
    </source>
</evidence>
<name>D2R611_PIRSD</name>
<feature type="region of interest" description="Disordered" evidence="1">
    <location>
        <begin position="1"/>
        <end position="38"/>
    </location>
</feature>